<dbReference type="Proteomes" id="UP000824035">
    <property type="component" value="Unassembled WGS sequence"/>
</dbReference>
<dbReference type="AlphaFoldDB" id="A0A9D2IYT3"/>
<reference evidence="2" key="2">
    <citation type="submission" date="2021-04" db="EMBL/GenBank/DDBJ databases">
        <authorList>
            <person name="Gilroy R."/>
        </authorList>
    </citation>
    <scope>NUCLEOTIDE SEQUENCE</scope>
    <source>
        <strain evidence="2">ChiGjej4B4-18154</strain>
    </source>
</reference>
<accession>A0A9D2IYT3</accession>
<organism evidence="2 3">
    <name type="scientific">Candidatus Allofournierella merdipullorum</name>
    <dbReference type="NCBI Taxonomy" id="2838595"/>
    <lineage>
        <taxon>Bacteria</taxon>
        <taxon>Bacillati</taxon>
        <taxon>Bacillota</taxon>
        <taxon>Clostridia</taxon>
        <taxon>Eubacteriales</taxon>
        <taxon>Oscillospiraceae</taxon>
        <taxon>Allofournierella</taxon>
    </lineage>
</organism>
<dbReference type="PANTHER" id="PTHR43169">
    <property type="entry name" value="EXSB FAMILY PROTEIN"/>
    <property type="match status" value="1"/>
</dbReference>
<dbReference type="InterPro" id="IPR018317">
    <property type="entry name" value="QueC"/>
</dbReference>
<proteinExistence type="predicted"/>
<evidence type="ECO:0000256" key="1">
    <source>
        <dbReference type="PIRSR" id="PIRSR006661-1"/>
    </source>
</evidence>
<evidence type="ECO:0000313" key="2">
    <source>
        <dbReference type="EMBL" id="HIZ30261.1"/>
    </source>
</evidence>
<protein>
    <submittedName>
        <fullName evidence="2">ATP-dependent sacrificial sulfur transferase LarE</fullName>
    </submittedName>
</protein>
<dbReference type="NCBIfam" id="TIGR00268">
    <property type="entry name" value="ATP-dependent sacrificial sulfur transferase LarE"/>
    <property type="match status" value="1"/>
</dbReference>
<dbReference type="InterPro" id="IPR052188">
    <property type="entry name" value="Ni-pincer_cofactor_biosynth"/>
</dbReference>
<sequence>MKLEEFLRGKAAALAFSGGTDSALLLAAAVKAGCRVQPYFVHSAFQPGFELEDAKRLCEQLGVELRVLEARPLEDEQVRANGPQRCYYCKRMIFSALVSAAAADGFSEVWDGTNASDDASDRPGMRALAELKVVSPLRLCGLTKADVRRMSRELGLFTAAKPAYACLATRVPTGTPLEAETLRRVERAEGALMAMGFSDLRVRVLGRLGRLQLPAGQFEEAVRRHGEITGALAPWFDGVLLDLAPRKEE</sequence>
<dbReference type="InterPro" id="IPR005232">
    <property type="entry name" value="LarE"/>
</dbReference>
<evidence type="ECO:0000313" key="3">
    <source>
        <dbReference type="Proteomes" id="UP000824035"/>
    </source>
</evidence>
<name>A0A9D2IYT3_9FIRM</name>
<reference evidence="2" key="1">
    <citation type="journal article" date="2021" name="PeerJ">
        <title>Extensive microbial diversity within the chicken gut microbiome revealed by metagenomics and culture.</title>
        <authorList>
            <person name="Gilroy R."/>
            <person name="Ravi A."/>
            <person name="Getino M."/>
            <person name="Pursley I."/>
            <person name="Horton D.L."/>
            <person name="Alikhan N.F."/>
            <person name="Baker D."/>
            <person name="Gharbi K."/>
            <person name="Hall N."/>
            <person name="Watson M."/>
            <person name="Adriaenssens E.M."/>
            <person name="Foster-Nyarko E."/>
            <person name="Jarju S."/>
            <person name="Secka A."/>
            <person name="Antonio M."/>
            <person name="Oren A."/>
            <person name="Chaudhuri R.R."/>
            <person name="La Ragione R."/>
            <person name="Hildebrand F."/>
            <person name="Pallen M.J."/>
        </authorList>
    </citation>
    <scope>NUCLEOTIDE SEQUENCE</scope>
    <source>
        <strain evidence="2">ChiGjej4B4-18154</strain>
    </source>
</reference>
<keyword evidence="2" id="KW-0808">Transferase</keyword>
<dbReference type="PIRSF" id="PIRSF006661">
    <property type="entry name" value="PP-lp_UCP006661"/>
    <property type="match status" value="1"/>
</dbReference>
<dbReference type="EMBL" id="DXBV01000030">
    <property type="protein sequence ID" value="HIZ30261.1"/>
    <property type="molecule type" value="Genomic_DNA"/>
</dbReference>
<dbReference type="Pfam" id="PF06508">
    <property type="entry name" value="QueC"/>
    <property type="match status" value="1"/>
</dbReference>
<gene>
    <name evidence="2" type="primary">larE</name>
    <name evidence="2" type="ORF">H9813_03370</name>
</gene>
<feature type="active site" description="Nucleophile and sulfur donor" evidence="1">
    <location>
        <position position="166"/>
    </location>
</feature>
<comment type="caution">
    <text evidence="2">The sequence shown here is derived from an EMBL/GenBank/DDBJ whole genome shotgun (WGS) entry which is preliminary data.</text>
</comment>
<dbReference type="PANTHER" id="PTHR43169:SF2">
    <property type="entry name" value="NAD_GMP SYNTHASE DOMAIN-CONTAINING PROTEIN"/>
    <property type="match status" value="1"/>
</dbReference>
<dbReference type="CDD" id="cd01990">
    <property type="entry name" value="LarE-like"/>
    <property type="match status" value="1"/>
</dbReference>
<dbReference type="SUPFAM" id="SSF52402">
    <property type="entry name" value="Adenine nucleotide alpha hydrolases-like"/>
    <property type="match status" value="1"/>
</dbReference>
<dbReference type="InterPro" id="IPR014729">
    <property type="entry name" value="Rossmann-like_a/b/a_fold"/>
</dbReference>
<dbReference type="GO" id="GO:0016783">
    <property type="term" value="F:sulfurtransferase activity"/>
    <property type="evidence" value="ECO:0007669"/>
    <property type="project" value="InterPro"/>
</dbReference>
<dbReference type="Gene3D" id="3.40.50.620">
    <property type="entry name" value="HUPs"/>
    <property type="match status" value="1"/>
</dbReference>